<dbReference type="Gene3D" id="3.30.200.20">
    <property type="entry name" value="Phosphorylase Kinase, domain 1"/>
    <property type="match status" value="1"/>
</dbReference>
<evidence type="ECO:0000256" key="11">
    <source>
        <dbReference type="ARBA" id="ARBA00023136"/>
    </source>
</evidence>
<keyword evidence="6 18" id="KW-0732">Signal</keyword>
<evidence type="ECO:0000313" key="23">
    <source>
        <dbReference type="Proteomes" id="UP000238479"/>
    </source>
</evidence>
<dbReference type="GO" id="GO:0005524">
    <property type="term" value="F:ATP binding"/>
    <property type="evidence" value="ECO:0007669"/>
    <property type="project" value="UniProtKB-KW"/>
</dbReference>
<dbReference type="PROSITE" id="PS50927">
    <property type="entry name" value="BULB_LECTIN"/>
    <property type="match status" value="1"/>
</dbReference>
<keyword evidence="2" id="KW-1003">Cell membrane</keyword>
<dbReference type="FunFam" id="1.10.510.10:FF:000060">
    <property type="entry name" value="G-type lectin S-receptor-like serine/threonine-protein kinase"/>
    <property type="match status" value="1"/>
</dbReference>
<feature type="transmembrane region" description="Helical" evidence="17">
    <location>
        <begin position="489"/>
        <end position="509"/>
    </location>
</feature>
<evidence type="ECO:0000256" key="5">
    <source>
        <dbReference type="ARBA" id="ARBA00022692"/>
    </source>
</evidence>
<dbReference type="GO" id="GO:0005886">
    <property type="term" value="C:plasma membrane"/>
    <property type="evidence" value="ECO:0007669"/>
    <property type="project" value="UniProtKB-SubCell"/>
</dbReference>
<feature type="signal peptide" evidence="18">
    <location>
        <begin position="1"/>
        <end position="24"/>
    </location>
</feature>
<feature type="transmembrane region" description="Helical" evidence="17">
    <location>
        <begin position="455"/>
        <end position="477"/>
    </location>
</feature>
<keyword evidence="13" id="KW-0325">Glycoprotein</keyword>
<dbReference type="OMA" id="CWRIELA"/>
<accession>A0A2P6QAY4</accession>
<keyword evidence="12" id="KW-1015">Disulfide bond</keyword>
<name>A0A2P6QAY4_ROSCH</name>
<keyword evidence="4 16" id="KW-0808">Transferase</keyword>
<feature type="domain" description="Bulb-type lectin" evidence="20">
    <location>
        <begin position="27"/>
        <end position="150"/>
    </location>
</feature>
<dbReference type="CDD" id="cd01098">
    <property type="entry name" value="PAN_AP_plant"/>
    <property type="match status" value="1"/>
</dbReference>
<dbReference type="Gene3D" id="1.10.510.10">
    <property type="entry name" value="Transferase(Phosphotransferase) domain 1"/>
    <property type="match status" value="1"/>
</dbReference>
<dbReference type="InterPro" id="IPR000858">
    <property type="entry name" value="S_locus_glycoprot_dom"/>
</dbReference>
<evidence type="ECO:0000256" key="18">
    <source>
        <dbReference type="SAM" id="SignalP"/>
    </source>
</evidence>
<dbReference type="InterPro" id="IPR000719">
    <property type="entry name" value="Prot_kinase_dom"/>
</dbReference>
<feature type="domain" description="Protein kinase" evidence="19">
    <location>
        <begin position="566"/>
        <end position="851"/>
    </location>
</feature>
<dbReference type="InterPro" id="IPR001245">
    <property type="entry name" value="Ser-Thr/Tyr_kinase_cat_dom"/>
</dbReference>
<gene>
    <name evidence="22" type="ORF">RchiOBHm_Chr5g0034351</name>
</gene>
<evidence type="ECO:0000256" key="14">
    <source>
        <dbReference type="ARBA" id="ARBA00047899"/>
    </source>
</evidence>
<keyword evidence="8 16" id="KW-0418">Kinase</keyword>
<sequence>MSSSIEAFILILLLLLLLPSRICQLPLDALTSDRPIRDGEVLVSSTQIFALGFFSPGNSQHRYVGVWYNKVPEKTIVWVANRDNPVNDSYGVLSINGDGGLVIHGKDRSTTLWSANVTLSSPNNFTAKLLDTGNLVLLENSQRVLWEGFDYPSDTLLSSMKIGLNWRSGLEWHLTSWKSKDDPGTGSCTYGIDPMGFPQLFLYKGRGASWRGGPWIGDRWSGLPVITATVGAYNVSFVNNEDELSFVYAIARDSVITRGVIDESGIYQLLVWNDQENQWTKFVSYPSEWCEQYGQCGPNTNCDSDKDYMLACTCLPGFESKSPPLRVGGGGCIRKAGASTCQNGEGFMKVAHVKIPDSSTARVNMSMSLKGCKQKCLMDCSCTAYTNEDEQGGGIGCVTWHGDLMDTRTFSNGGQNLYVRVDTTSLGKEEHNNNGRSGFDGGLDVGRNGCWRIELARFLVGSGLVFGLMLLMLAQYAKSGGSLSKKTRLAISLGSVTVFLLLLTLYWLVRMKMKGKHRQNKYPLKLTAGSTYFEEATGRLALHDSRINSELLFFHLKTIATATKNFSIENKLGEGGFGCVYKGILYDGKEIAVQRLSKFSSQGVEEFKNEVLLIAKLQHRNLVKILGCCLEDEEKILIYEYLPNKSLDTFIFNETRRVLLSWTRRLVIIFGIARGLLYLHEDSRLRIIHRDLKASNVLLDNSLNPKIADFGMARMFRGEQTEANTNRVVGTYGYMSPEYAMEGLFSIKSDVYSFGVLLLEIVTGKKNAGSHEGYPYSNLIGHIWELWKEGRVVEIIDSSIGESYLVSEIIRCIQIALLCVQEFATDRPTMSRVVSMLGNDSALPSPTQPAFLLKRMSPSGNSSSNKGANSVNDVTCTIVEAR</sequence>
<dbReference type="FunFam" id="2.90.10.10:FF:000029">
    <property type="entry name" value="G-type lectin S-receptor-like serine/threonine-protein kinase"/>
    <property type="match status" value="1"/>
</dbReference>
<dbReference type="InterPro" id="IPR024171">
    <property type="entry name" value="SRK-like_kinase"/>
</dbReference>
<dbReference type="GO" id="GO:0004674">
    <property type="term" value="F:protein serine/threonine kinase activity"/>
    <property type="evidence" value="ECO:0007669"/>
    <property type="project" value="UniProtKB-KW"/>
</dbReference>
<dbReference type="PROSITE" id="PS50948">
    <property type="entry name" value="PAN"/>
    <property type="match status" value="1"/>
</dbReference>
<comment type="catalytic activity">
    <reaction evidence="14 16">
        <text>L-threonyl-[protein] + ATP = O-phospho-L-threonyl-[protein] + ADP + H(+)</text>
        <dbReference type="Rhea" id="RHEA:46608"/>
        <dbReference type="Rhea" id="RHEA-COMP:11060"/>
        <dbReference type="Rhea" id="RHEA-COMP:11605"/>
        <dbReference type="ChEBI" id="CHEBI:15378"/>
        <dbReference type="ChEBI" id="CHEBI:30013"/>
        <dbReference type="ChEBI" id="CHEBI:30616"/>
        <dbReference type="ChEBI" id="CHEBI:61977"/>
        <dbReference type="ChEBI" id="CHEBI:456216"/>
        <dbReference type="EC" id="2.7.11.1"/>
    </reaction>
</comment>
<evidence type="ECO:0000256" key="4">
    <source>
        <dbReference type="ARBA" id="ARBA00022679"/>
    </source>
</evidence>
<dbReference type="Pfam" id="PF01453">
    <property type="entry name" value="B_lectin"/>
    <property type="match status" value="1"/>
</dbReference>
<dbReference type="AlphaFoldDB" id="A0A2P6QAY4"/>
<evidence type="ECO:0000256" key="15">
    <source>
        <dbReference type="ARBA" id="ARBA00048679"/>
    </source>
</evidence>
<keyword evidence="10 17" id="KW-1133">Transmembrane helix</keyword>
<evidence type="ECO:0000313" key="22">
    <source>
        <dbReference type="EMBL" id="PRQ31337.1"/>
    </source>
</evidence>
<evidence type="ECO:0000256" key="9">
    <source>
        <dbReference type="ARBA" id="ARBA00022840"/>
    </source>
</evidence>
<dbReference type="EMBL" id="PDCK01000043">
    <property type="protein sequence ID" value="PRQ31337.1"/>
    <property type="molecule type" value="Genomic_DNA"/>
</dbReference>
<dbReference type="PIRSF" id="PIRSF000641">
    <property type="entry name" value="SRK"/>
    <property type="match status" value="1"/>
</dbReference>
<evidence type="ECO:0000259" key="19">
    <source>
        <dbReference type="PROSITE" id="PS50011"/>
    </source>
</evidence>
<keyword evidence="11 17" id="KW-0472">Membrane</keyword>
<dbReference type="PANTHER" id="PTHR27002:SF1095">
    <property type="entry name" value="G-TYPE LECTIN S-RECEPTOR-LIKE SERINE_THREONINE-PROTEIN KINASE RKS1"/>
    <property type="match status" value="1"/>
</dbReference>
<dbReference type="EC" id="2.7.11.1" evidence="16"/>
<evidence type="ECO:0000256" key="16">
    <source>
        <dbReference type="PIRNR" id="PIRNR000641"/>
    </source>
</evidence>
<dbReference type="Gene3D" id="2.90.10.10">
    <property type="entry name" value="Bulb-type lectin domain"/>
    <property type="match status" value="1"/>
</dbReference>
<keyword evidence="7 16" id="KW-0547">Nucleotide-binding</keyword>
<dbReference type="SMART" id="SM00108">
    <property type="entry name" value="B_lectin"/>
    <property type="match status" value="1"/>
</dbReference>
<dbReference type="SMART" id="SM00220">
    <property type="entry name" value="S_TKc"/>
    <property type="match status" value="1"/>
</dbReference>
<dbReference type="STRING" id="74649.A0A2P6QAY4"/>
<dbReference type="FunFam" id="3.30.200.20:FF:000195">
    <property type="entry name" value="G-type lectin S-receptor-like serine/threonine-protein kinase"/>
    <property type="match status" value="1"/>
</dbReference>
<keyword evidence="9 16" id="KW-0067">ATP-binding</keyword>
<dbReference type="InterPro" id="IPR001480">
    <property type="entry name" value="Bulb-type_lectin_dom"/>
</dbReference>
<evidence type="ECO:0000256" key="2">
    <source>
        <dbReference type="ARBA" id="ARBA00022475"/>
    </source>
</evidence>
<dbReference type="GO" id="GO:0106310">
    <property type="term" value="F:protein serine kinase activity"/>
    <property type="evidence" value="ECO:0007669"/>
    <property type="project" value="RHEA"/>
</dbReference>
<feature type="domain" description="Apple" evidence="21">
    <location>
        <begin position="341"/>
        <end position="422"/>
    </location>
</feature>
<keyword evidence="23" id="KW-1185">Reference proteome</keyword>
<comment type="catalytic activity">
    <reaction evidence="15 16">
        <text>L-seryl-[protein] + ATP = O-phospho-L-seryl-[protein] + ADP + H(+)</text>
        <dbReference type="Rhea" id="RHEA:17989"/>
        <dbReference type="Rhea" id="RHEA-COMP:9863"/>
        <dbReference type="Rhea" id="RHEA-COMP:11604"/>
        <dbReference type="ChEBI" id="CHEBI:15378"/>
        <dbReference type="ChEBI" id="CHEBI:29999"/>
        <dbReference type="ChEBI" id="CHEBI:30616"/>
        <dbReference type="ChEBI" id="CHEBI:83421"/>
        <dbReference type="ChEBI" id="CHEBI:456216"/>
        <dbReference type="EC" id="2.7.11.1"/>
    </reaction>
</comment>
<dbReference type="PANTHER" id="PTHR27002">
    <property type="entry name" value="RECEPTOR-LIKE SERINE/THREONINE-PROTEIN KINASE SD1-8"/>
    <property type="match status" value="1"/>
</dbReference>
<dbReference type="CDD" id="cd00028">
    <property type="entry name" value="B_lectin"/>
    <property type="match status" value="1"/>
</dbReference>
<feature type="chain" id="PRO_5015135653" description="Receptor-like serine/threonine-protein kinase" evidence="18">
    <location>
        <begin position="25"/>
        <end position="882"/>
    </location>
</feature>
<comment type="caution">
    <text evidence="22">The sequence shown here is derived from an EMBL/GenBank/DDBJ whole genome shotgun (WGS) entry which is preliminary data.</text>
</comment>
<dbReference type="PROSITE" id="PS50011">
    <property type="entry name" value="PROTEIN_KINASE_DOM"/>
    <property type="match status" value="1"/>
</dbReference>
<dbReference type="SUPFAM" id="SSF51110">
    <property type="entry name" value="alpha-D-mannose-specific plant lectins"/>
    <property type="match status" value="1"/>
</dbReference>
<dbReference type="InterPro" id="IPR011009">
    <property type="entry name" value="Kinase-like_dom_sf"/>
</dbReference>
<proteinExistence type="inferred from homology"/>
<evidence type="ECO:0000256" key="7">
    <source>
        <dbReference type="ARBA" id="ARBA00022741"/>
    </source>
</evidence>
<dbReference type="Proteomes" id="UP000238479">
    <property type="component" value="Chromosome 5"/>
</dbReference>
<evidence type="ECO:0000256" key="8">
    <source>
        <dbReference type="ARBA" id="ARBA00022777"/>
    </source>
</evidence>
<protein>
    <recommendedName>
        <fullName evidence="16">Receptor-like serine/threonine-protein kinase</fullName>
        <ecNumber evidence="16">2.7.11.1</ecNumber>
    </recommendedName>
</protein>
<evidence type="ECO:0000256" key="17">
    <source>
        <dbReference type="SAM" id="Phobius"/>
    </source>
</evidence>
<dbReference type="SMART" id="SM00473">
    <property type="entry name" value="PAN_AP"/>
    <property type="match status" value="1"/>
</dbReference>
<evidence type="ECO:0000256" key="1">
    <source>
        <dbReference type="ARBA" id="ARBA00004251"/>
    </source>
</evidence>
<reference evidence="22 23" key="1">
    <citation type="journal article" date="2018" name="Nat. Genet.">
        <title>The Rosa genome provides new insights in the design of modern roses.</title>
        <authorList>
            <person name="Bendahmane M."/>
        </authorList>
    </citation>
    <scope>NUCLEOTIDE SEQUENCE [LARGE SCALE GENOMIC DNA]</scope>
    <source>
        <strain evidence="23">cv. Old Blush</strain>
    </source>
</reference>
<dbReference type="SUPFAM" id="SSF56112">
    <property type="entry name" value="Protein kinase-like (PK-like)"/>
    <property type="match status" value="1"/>
</dbReference>
<dbReference type="InterPro" id="IPR008271">
    <property type="entry name" value="Ser/Thr_kinase_AS"/>
</dbReference>
<organism evidence="22 23">
    <name type="scientific">Rosa chinensis</name>
    <name type="common">China rose</name>
    <dbReference type="NCBI Taxonomy" id="74649"/>
    <lineage>
        <taxon>Eukaryota</taxon>
        <taxon>Viridiplantae</taxon>
        <taxon>Streptophyta</taxon>
        <taxon>Embryophyta</taxon>
        <taxon>Tracheophyta</taxon>
        <taxon>Spermatophyta</taxon>
        <taxon>Magnoliopsida</taxon>
        <taxon>eudicotyledons</taxon>
        <taxon>Gunneridae</taxon>
        <taxon>Pentapetalae</taxon>
        <taxon>rosids</taxon>
        <taxon>fabids</taxon>
        <taxon>Rosales</taxon>
        <taxon>Rosaceae</taxon>
        <taxon>Rosoideae</taxon>
        <taxon>Rosoideae incertae sedis</taxon>
        <taxon>Rosa</taxon>
    </lineage>
</organism>
<keyword evidence="5 17" id="KW-0812">Transmembrane</keyword>
<dbReference type="Pfam" id="PF00954">
    <property type="entry name" value="S_locus_glycop"/>
    <property type="match status" value="1"/>
</dbReference>
<evidence type="ECO:0000259" key="21">
    <source>
        <dbReference type="PROSITE" id="PS50948"/>
    </source>
</evidence>
<keyword evidence="3 16" id="KW-0723">Serine/threonine-protein kinase</keyword>
<dbReference type="Pfam" id="PF11883">
    <property type="entry name" value="DUF3403"/>
    <property type="match status" value="1"/>
</dbReference>
<evidence type="ECO:0000256" key="13">
    <source>
        <dbReference type="ARBA" id="ARBA00023180"/>
    </source>
</evidence>
<dbReference type="InterPro" id="IPR003609">
    <property type="entry name" value="Pan_app"/>
</dbReference>
<comment type="similarity">
    <text evidence="16">Belongs to the protein kinase superfamily. Ser/Thr protein kinase family.</text>
</comment>
<dbReference type="Pfam" id="PF08276">
    <property type="entry name" value="PAN_2"/>
    <property type="match status" value="1"/>
</dbReference>
<comment type="subcellular location">
    <subcellularLocation>
        <location evidence="1">Cell membrane</location>
        <topology evidence="1">Single-pass type I membrane protein</topology>
    </subcellularLocation>
</comment>
<evidence type="ECO:0000256" key="6">
    <source>
        <dbReference type="ARBA" id="ARBA00022729"/>
    </source>
</evidence>
<dbReference type="CDD" id="cd14066">
    <property type="entry name" value="STKc_IRAK"/>
    <property type="match status" value="1"/>
</dbReference>
<evidence type="ECO:0000256" key="12">
    <source>
        <dbReference type="ARBA" id="ARBA00023157"/>
    </source>
</evidence>
<evidence type="ECO:0000256" key="10">
    <source>
        <dbReference type="ARBA" id="ARBA00022989"/>
    </source>
</evidence>
<evidence type="ECO:0000256" key="3">
    <source>
        <dbReference type="ARBA" id="ARBA00022527"/>
    </source>
</evidence>
<dbReference type="InterPro" id="IPR036426">
    <property type="entry name" value="Bulb-type_lectin_dom_sf"/>
</dbReference>
<dbReference type="GO" id="GO:0048544">
    <property type="term" value="P:recognition of pollen"/>
    <property type="evidence" value="ECO:0007669"/>
    <property type="project" value="InterPro"/>
</dbReference>
<dbReference type="PROSITE" id="PS00108">
    <property type="entry name" value="PROTEIN_KINASE_ST"/>
    <property type="match status" value="1"/>
</dbReference>
<dbReference type="Gramene" id="PRQ31337">
    <property type="protein sequence ID" value="PRQ31337"/>
    <property type="gene ID" value="RchiOBHm_Chr5g0034351"/>
</dbReference>
<dbReference type="InterPro" id="IPR021820">
    <property type="entry name" value="S-locus_recpt_kinase_C"/>
</dbReference>
<dbReference type="Pfam" id="PF07714">
    <property type="entry name" value="PK_Tyr_Ser-Thr"/>
    <property type="match status" value="1"/>
</dbReference>
<evidence type="ECO:0000259" key="20">
    <source>
        <dbReference type="PROSITE" id="PS50927"/>
    </source>
</evidence>